<accession>A0AAN8ZBD8</accession>
<keyword evidence="6" id="KW-1185">Reference proteome</keyword>
<dbReference type="InterPro" id="IPR004870">
    <property type="entry name" value="Nucleoporin_Nup155"/>
</dbReference>
<evidence type="ECO:0000256" key="1">
    <source>
        <dbReference type="ARBA" id="ARBA00004123"/>
    </source>
</evidence>
<dbReference type="Pfam" id="PF03177">
    <property type="entry name" value="Nucleoporin_C"/>
    <property type="match status" value="1"/>
</dbReference>
<proteinExistence type="predicted"/>
<evidence type="ECO:0000256" key="2">
    <source>
        <dbReference type="ARBA" id="ARBA00022448"/>
    </source>
</evidence>
<comment type="caution">
    <text evidence="5">The sequence shown here is derived from an EMBL/GenBank/DDBJ whole genome shotgun (WGS) entry which is preliminary data.</text>
</comment>
<dbReference type="GO" id="GO:0000972">
    <property type="term" value="P:transcription-dependent tethering of RNA polymerase II gene DNA at nuclear periphery"/>
    <property type="evidence" value="ECO:0007669"/>
    <property type="project" value="TreeGrafter"/>
</dbReference>
<dbReference type="EMBL" id="JBAMMX010000011">
    <property type="protein sequence ID" value="KAK6931637.1"/>
    <property type="molecule type" value="Genomic_DNA"/>
</dbReference>
<gene>
    <name evidence="5" type="ORF">RJ641_003430</name>
</gene>
<organism evidence="5 6">
    <name type="scientific">Dillenia turbinata</name>
    <dbReference type="NCBI Taxonomy" id="194707"/>
    <lineage>
        <taxon>Eukaryota</taxon>
        <taxon>Viridiplantae</taxon>
        <taxon>Streptophyta</taxon>
        <taxon>Embryophyta</taxon>
        <taxon>Tracheophyta</taxon>
        <taxon>Spermatophyta</taxon>
        <taxon>Magnoliopsida</taxon>
        <taxon>eudicotyledons</taxon>
        <taxon>Gunneridae</taxon>
        <taxon>Pentapetalae</taxon>
        <taxon>Dilleniales</taxon>
        <taxon>Dilleniaceae</taxon>
        <taxon>Dillenia</taxon>
    </lineage>
</organism>
<reference evidence="5 6" key="1">
    <citation type="submission" date="2023-12" db="EMBL/GenBank/DDBJ databases">
        <title>A high-quality genome assembly for Dillenia turbinata (Dilleniales).</title>
        <authorList>
            <person name="Chanderbali A."/>
        </authorList>
    </citation>
    <scope>NUCLEOTIDE SEQUENCE [LARGE SCALE GENOMIC DNA]</scope>
    <source>
        <strain evidence="5">LSX21</strain>
        <tissue evidence="5">Leaf</tissue>
    </source>
</reference>
<dbReference type="GO" id="GO:0006405">
    <property type="term" value="P:RNA export from nucleus"/>
    <property type="evidence" value="ECO:0007669"/>
    <property type="project" value="TreeGrafter"/>
</dbReference>
<dbReference type="GO" id="GO:0006606">
    <property type="term" value="P:protein import into nucleus"/>
    <property type="evidence" value="ECO:0007669"/>
    <property type="project" value="TreeGrafter"/>
</dbReference>
<evidence type="ECO:0000313" key="5">
    <source>
        <dbReference type="EMBL" id="KAK6931637.1"/>
    </source>
</evidence>
<dbReference type="PANTHER" id="PTHR10350:SF6">
    <property type="entry name" value="NUCLEAR PORE COMPLEX PROTEIN NUP155"/>
    <property type="match status" value="1"/>
</dbReference>
<dbReference type="Gene3D" id="1.25.40.450">
    <property type="entry name" value="Nucleoporin, helical domain, N-terminal subdomain"/>
    <property type="match status" value="1"/>
</dbReference>
<dbReference type="PANTHER" id="PTHR10350">
    <property type="entry name" value="NUCLEAR PORE COMPLEX PROTEIN NUP155"/>
    <property type="match status" value="1"/>
</dbReference>
<comment type="subcellular location">
    <subcellularLocation>
        <location evidence="1">Nucleus</location>
    </subcellularLocation>
</comment>
<evidence type="ECO:0000256" key="3">
    <source>
        <dbReference type="ARBA" id="ARBA00023242"/>
    </source>
</evidence>
<feature type="domain" description="Nucleoporin Nup133/Nup155-like C-terminal" evidence="4">
    <location>
        <begin position="3"/>
        <end position="96"/>
    </location>
</feature>
<dbReference type="GO" id="GO:0017056">
    <property type="term" value="F:structural constituent of nuclear pore"/>
    <property type="evidence" value="ECO:0007669"/>
    <property type="project" value="InterPro"/>
</dbReference>
<sequence length="173" mass="19003">MVEKEDLAREAFNFLSKVPESADLRTVCKRFEDLRFYEAVVRLALQKAQALDPVDDALNEQIDPVIPECALAQHEQCYEIIANALRTLKGATPQMEFDMSGNAYFASYAGDADSSIERLVSGAEAVGDEDVARALLAACRGAIQPVLNAYDQLLSNGAILPSPNLRLRLLRSE</sequence>
<dbReference type="GO" id="GO:0044611">
    <property type="term" value="C:nuclear pore inner ring"/>
    <property type="evidence" value="ECO:0007669"/>
    <property type="project" value="TreeGrafter"/>
</dbReference>
<keyword evidence="2" id="KW-0813">Transport</keyword>
<name>A0AAN8ZBD8_9MAGN</name>
<evidence type="ECO:0000313" key="6">
    <source>
        <dbReference type="Proteomes" id="UP001370490"/>
    </source>
</evidence>
<keyword evidence="3" id="KW-0539">Nucleus</keyword>
<dbReference type="InterPro" id="IPR042533">
    <property type="entry name" value="Nucleoporin_Nup155_C_1"/>
</dbReference>
<dbReference type="Proteomes" id="UP001370490">
    <property type="component" value="Unassembled WGS sequence"/>
</dbReference>
<dbReference type="AlphaFoldDB" id="A0AAN8ZBD8"/>
<dbReference type="InterPro" id="IPR007187">
    <property type="entry name" value="Nucleoporin_Nup133/Nup155_C"/>
</dbReference>
<protein>
    <recommendedName>
        <fullName evidence="4">Nucleoporin Nup133/Nup155-like C-terminal domain-containing protein</fullName>
    </recommendedName>
</protein>
<evidence type="ECO:0000259" key="4">
    <source>
        <dbReference type="Pfam" id="PF03177"/>
    </source>
</evidence>
<dbReference type="GO" id="GO:0036228">
    <property type="term" value="P:protein localization to nuclear inner membrane"/>
    <property type="evidence" value="ECO:0007669"/>
    <property type="project" value="TreeGrafter"/>
</dbReference>